<dbReference type="PANTHER" id="PTHR36798:SF2">
    <property type="entry name" value="LARGE RIBOSOMAL SUBUNIT PROTEIN CL38"/>
    <property type="match status" value="1"/>
</dbReference>
<evidence type="ECO:0000313" key="2">
    <source>
        <dbReference type="EMBL" id="ESQ33759.1"/>
    </source>
</evidence>
<accession>V4KR38</accession>
<dbReference type="OMA" id="CSSRPHK"/>
<name>V4KR38_EUTSA</name>
<gene>
    <name evidence="2" type="ORF">EUTSA_v10009816mg</name>
</gene>
<feature type="compositionally biased region" description="Basic residues" evidence="1">
    <location>
        <begin position="19"/>
        <end position="36"/>
    </location>
</feature>
<dbReference type="Proteomes" id="UP000030689">
    <property type="component" value="Unassembled WGS sequence"/>
</dbReference>
<sequence length="75" mass="8377">IPKLGNRRGLGMVTECSSRPHKKSTAAHYRKTRLKKTQPWDIKRKPTVYVPLPPLPPDWAPLTSSSPAGSYSACY</sequence>
<evidence type="ECO:0000256" key="1">
    <source>
        <dbReference type="SAM" id="MobiDB-lite"/>
    </source>
</evidence>
<dbReference type="Pfam" id="PF17257">
    <property type="entry name" value="DUF5323"/>
    <property type="match status" value="1"/>
</dbReference>
<reference evidence="2 3" key="1">
    <citation type="journal article" date="2013" name="Front. Plant Sci.">
        <title>The Reference Genome of the Halophytic Plant Eutrema salsugineum.</title>
        <authorList>
            <person name="Yang R."/>
            <person name="Jarvis D.E."/>
            <person name="Chen H."/>
            <person name="Beilstein M.A."/>
            <person name="Grimwood J."/>
            <person name="Jenkins J."/>
            <person name="Shu S."/>
            <person name="Prochnik S."/>
            <person name="Xin M."/>
            <person name="Ma C."/>
            <person name="Schmutz J."/>
            <person name="Wing R.A."/>
            <person name="Mitchell-Olds T."/>
            <person name="Schumaker K.S."/>
            <person name="Wang X."/>
        </authorList>
    </citation>
    <scope>NUCLEOTIDE SEQUENCE [LARGE SCALE GENOMIC DNA]</scope>
</reference>
<dbReference type="GO" id="GO:0019843">
    <property type="term" value="F:rRNA binding"/>
    <property type="evidence" value="ECO:0007669"/>
    <property type="project" value="InterPro"/>
</dbReference>
<dbReference type="GO" id="GO:0005840">
    <property type="term" value="C:ribosome"/>
    <property type="evidence" value="ECO:0007669"/>
    <property type="project" value="InterPro"/>
</dbReference>
<dbReference type="GO" id="GO:0009507">
    <property type="term" value="C:chloroplast"/>
    <property type="evidence" value="ECO:0007669"/>
    <property type="project" value="InterPro"/>
</dbReference>
<protein>
    <recommendedName>
        <fullName evidence="4">50S ribosomal protein 6, chloroplastic</fullName>
    </recommendedName>
</protein>
<dbReference type="GO" id="GO:0006412">
    <property type="term" value="P:translation"/>
    <property type="evidence" value="ECO:0007669"/>
    <property type="project" value="InterPro"/>
</dbReference>
<dbReference type="PANTHER" id="PTHR36798">
    <property type="entry name" value="50S RIBOSOMAL PROTEIN 6, CHLOROPLASTIC"/>
    <property type="match status" value="1"/>
</dbReference>
<evidence type="ECO:0000313" key="3">
    <source>
        <dbReference type="Proteomes" id="UP000030689"/>
    </source>
</evidence>
<dbReference type="AlphaFoldDB" id="V4KR38"/>
<feature type="non-terminal residue" evidence="2">
    <location>
        <position position="1"/>
    </location>
</feature>
<evidence type="ECO:0008006" key="4">
    <source>
        <dbReference type="Google" id="ProtNLM"/>
    </source>
</evidence>
<proteinExistence type="predicted"/>
<dbReference type="EMBL" id="KI517683">
    <property type="protein sequence ID" value="ESQ33759.1"/>
    <property type="molecule type" value="Genomic_DNA"/>
</dbReference>
<dbReference type="Gramene" id="ESQ33759">
    <property type="protein sequence ID" value="ESQ33759"/>
    <property type="gene ID" value="EUTSA_v10009816mg"/>
</dbReference>
<dbReference type="KEGG" id="eus:EUTSA_v10009816mg"/>
<keyword evidence="3" id="KW-1185">Reference proteome</keyword>
<dbReference type="InterPro" id="IPR020526">
    <property type="entry name" value="Ribosomal_cL38"/>
</dbReference>
<feature type="region of interest" description="Disordered" evidence="1">
    <location>
        <begin position="1"/>
        <end position="37"/>
    </location>
</feature>
<dbReference type="STRING" id="72664.V4KR38"/>
<dbReference type="GO" id="GO:0003735">
    <property type="term" value="F:structural constituent of ribosome"/>
    <property type="evidence" value="ECO:0007669"/>
    <property type="project" value="InterPro"/>
</dbReference>
<organism evidence="2 3">
    <name type="scientific">Eutrema salsugineum</name>
    <name type="common">Saltwater cress</name>
    <name type="synonym">Sisymbrium salsugineum</name>
    <dbReference type="NCBI Taxonomy" id="72664"/>
    <lineage>
        <taxon>Eukaryota</taxon>
        <taxon>Viridiplantae</taxon>
        <taxon>Streptophyta</taxon>
        <taxon>Embryophyta</taxon>
        <taxon>Tracheophyta</taxon>
        <taxon>Spermatophyta</taxon>
        <taxon>Magnoliopsida</taxon>
        <taxon>eudicotyledons</taxon>
        <taxon>Gunneridae</taxon>
        <taxon>Pentapetalae</taxon>
        <taxon>rosids</taxon>
        <taxon>malvids</taxon>
        <taxon>Brassicales</taxon>
        <taxon>Brassicaceae</taxon>
        <taxon>Eutremeae</taxon>
        <taxon>Eutrema</taxon>
    </lineage>
</organism>